<feature type="region of interest" description="Disordered" evidence="7">
    <location>
        <begin position="1915"/>
        <end position="1939"/>
    </location>
</feature>
<dbReference type="PROSITE" id="PS00012">
    <property type="entry name" value="PHOSPHOPANTETHEINE"/>
    <property type="match status" value="1"/>
</dbReference>
<evidence type="ECO:0008006" key="13">
    <source>
        <dbReference type="Google" id="ProtNLM"/>
    </source>
</evidence>
<keyword evidence="5" id="KW-0012">Acyltransferase</keyword>
<dbReference type="Gene3D" id="3.40.50.1820">
    <property type="entry name" value="alpha/beta hydrolase"/>
    <property type="match status" value="1"/>
</dbReference>
<feature type="compositionally biased region" description="Low complexity" evidence="7">
    <location>
        <begin position="1921"/>
        <end position="1938"/>
    </location>
</feature>
<dbReference type="SUPFAM" id="SSF53335">
    <property type="entry name" value="S-adenosyl-L-methionine-dependent methyltransferases"/>
    <property type="match status" value="1"/>
</dbReference>
<dbReference type="InterPro" id="IPR006162">
    <property type="entry name" value="Ppantetheine_attach_site"/>
</dbReference>
<keyword evidence="12" id="KW-1185">Reference proteome</keyword>
<dbReference type="InterPro" id="IPR049900">
    <property type="entry name" value="PKS_mFAS_DH"/>
</dbReference>
<evidence type="ECO:0000256" key="4">
    <source>
        <dbReference type="ARBA" id="ARBA00023268"/>
    </source>
</evidence>
<feature type="domain" description="Ketosynthase family 3 (KS3)" evidence="9">
    <location>
        <begin position="486"/>
        <end position="908"/>
    </location>
</feature>
<dbReference type="SMART" id="SM00822">
    <property type="entry name" value="PKS_KR"/>
    <property type="match status" value="1"/>
</dbReference>
<dbReference type="Pfam" id="PF08242">
    <property type="entry name" value="Methyltransf_12"/>
    <property type="match status" value="1"/>
</dbReference>
<dbReference type="Gene3D" id="3.40.366.10">
    <property type="entry name" value="Malonyl-Coenzyme A Acyl Carrier Protein, domain 2"/>
    <property type="match status" value="1"/>
</dbReference>
<organism evidence="11 12">
    <name type="scientific">Botrytis paeoniae</name>
    <dbReference type="NCBI Taxonomy" id="278948"/>
    <lineage>
        <taxon>Eukaryota</taxon>
        <taxon>Fungi</taxon>
        <taxon>Dikarya</taxon>
        <taxon>Ascomycota</taxon>
        <taxon>Pezizomycotina</taxon>
        <taxon>Leotiomycetes</taxon>
        <taxon>Helotiales</taxon>
        <taxon>Sclerotiniaceae</taxon>
        <taxon>Botrytis</taxon>
    </lineage>
</organism>
<dbReference type="CDD" id="cd00833">
    <property type="entry name" value="PKS"/>
    <property type="match status" value="1"/>
</dbReference>
<dbReference type="Pfam" id="PF00975">
    <property type="entry name" value="Thioesterase"/>
    <property type="match status" value="1"/>
</dbReference>
<name>A0A4Z1FKJ2_9HELO</name>
<evidence type="ECO:0000259" key="8">
    <source>
        <dbReference type="PROSITE" id="PS50075"/>
    </source>
</evidence>
<dbReference type="InterPro" id="IPR001227">
    <property type="entry name" value="Ac_transferase_dom_sf"/>
</dbReference>
<dbReference type="SUPFAM" id="SSF53474">
    <property type="entry name" value="alpha/beta-Hydrolases"/>
    <property type="match status" value="1"/>
</dbReference>
<dbReference type="EMBL" id="PQXI01000084">
    <property type="protein sequence ID" value="TGO25246.1"/>
    <property type="molecule type" value="Genomic_DNA"/>
</dbReference>
<dbReference type="InterPro" id="IPR014043">
    <property type="entry name" value="Acyl_transferase_dom"/>
</dbReference>
<feature type="region of interest" description="C-terminal hotdog fold" evidence="6">
    <location>
        <begin position="1523"/>
        <end position="1682"/>
    </location>
</feature>
<dbReference type="Proteomes" id="UP000297910">
    <property type="component" value="Unassembled WGS sequence"/>
</dbReference>
<dbReference type="InterPro" id="IPR014031">
    <property type="entry name" value="Ketoacyl_synth_C"/>
</dbReference>
<dbReference type="InterPro" id="IPR029058">
    <property type="entry name" value="AB_hydrolase_fold"/>
</dbReference>
<dbReference type="Gene3D" id="3.40.50.720">
    <property type="entry name" value="NAD(P)-binding Rossmann-like Domain"/>
    <property type="match status" value="1"/>
</dbReference>
<dbReference type="SUPFAM" id="SSF53901">
    <property type="entry name" value="Thiolase-like"/>
    <property type="match status" value="1"/>
</dbReference>
<evidence type="ECO:0000256" key="6">
    <source>
        <dbReference type="PROSITE-ProRule" id="PRU01363"/>
    </source>
</evidence>
<dbReference type="CDD" id="cd05274">
    <property type="entry name" value="KR_FAS_SDR_x"/>
    <property type="match status" value="1"/>
</dbReference>
<dbReference type="InterPro" id="IPR050091">
    <property type="entry name" value="PKS_NRPS_Biosynth_Enz"/>
</dbReference>
<proteinExistence type="predicted"/>
<dbReference type="Gene3D" id="3.30.70.3290">
    <property type="match status" value="1"/>
</dbReference>
<dbReference type="InterPro" id="IPR014030">
    <property type="entry name" value="Ketoacyl_synth_N"/>
</dbReference>
<feature type="domain" description="PKS/mFAS DH" evidence="10">
    <location>
        <begin position="1372"/>
        <end position="1682"/>
    </location>
</feature>
<dbReference type="PROSITE" id="PS52004">
    <property type="entry name" value="KS3_2"/>
    <property type="match status" value="1"/>
</dbReference>
<dbReference type="PANTHER" id="PTHR43775">
    <property type="entry name" value="FATTY ACID SYNTHASE"/>
    <property type="match status" value="1"/>
</dbReference>
<dbReference type="SUPFAM" id="SSF47336">
    <property type="entry name" value="ACP-like"/>
    <property type="match status" value="2"/>
</dbReference>
<comment type="caution">
    <text evidence="11">The sequence shown here is derived from an EMBL/GenBank/DDBJ whole genome shotgun (WGS) entry which is preliminary data.</text>
</comment>
<dbReference type="GO" id="GO:0004315">
    <property type="term" value="F:3-oxoacyl-[acyl-carrier-protein] synthase activity"/>
    <property type="evidence" value="ECO:0007669"/>
    <property type="project" value="InterPro"/>
</dbReference>
<protein>
    <recommendedName>
        <fullName evidence="13">S-adenosyl-L-methionine-dependent N-methyltransferase</fullName>
    </recommendedName>
</protein>
<dbReference type="InterPro" id="IPR020841">
    <property type="entry name" value="PKS_Beta-ketoAc_synthase_dom"/>
</dbReference>
<dbReference type="Gene3D" id="3.40.47.10">
    <property type="match status" value="1"/>
</dbReference>
<evidence type="ECO:0000313" key="11">
    <source>
        <dbReference type="EMBL" id="TGO25246.1"/>
    </source>
</evidence>
<dbReference type="InterPro" id="IPR013968">
    <property type="entry name" value="PKS_KR"/>
</dbReference>
<sequence length="2612" mass="287578">MNANDLIHRVAWSPASLSEEPLSFKRVIFLTGDGQPDETLSTYQKKLADEGYETVVVRDPMEIVSLSALDTIVVHIPYAAKAKDDVYEAATKSCTSLIAAARALHQHQKLDKSKAYKLFSLINKDLGIQDLGYAPLYGLARVIKMEIPEIFGGLFEVDRICFPLFPIRYARGFDIVRVSNNVAQTASLQPFQDISKEGEMLQLNPQGTYLITGGTGGMGLEIATWMAMRGARNILLVSRRGLKSAPIGEPRDVNIEKLVSRITELEAIGATVHVLAIDLSKPDAGSGLGRAVDNLQMPQIKGVVHAAGIAGFDTLECCKASDVAKVLAPKVVGGLILDELFPPGTLDFFTLVSSIGQLVGSPGQLTYAPANAFLDGLAAQRRREGDSSISIQWTCWRDVGMMSQSKSSTRTVNRGLQIRGITDICKEEAFEAWDRIAGLKTDHAAVVRALELDENEPLRHPILKHITPRKKEKQKATFTSYNDYPETAVAVVGMACRTAAGDSAEDLWEAIQTGRTMEREVDSKRFPDAVNKDKMWGNFLSNIDSFDHQFFKKSKREALALDPHQRTILETTYHALESANCFGGGQKQEAETHERTQNQDTTGCFIGMIAPDYGFNLASHPASPYTGVGMHRSYVAGRLSHHFGWTGPSQTIDTACSSSMVAIHQACRSIQTGECTRAVAGGANLITNLVLYEALRVGGFLSKTGGCKAFDARADGYCRGEAVGIVVLKSLNKALKDGDDIQGVLLATSNNQNINNTSITNPVLESQTALYRDVLARAGVDPGNISYVEAHGTGTRAGDPVEIKGIRQVLGGKDRHSILQIGSVKANIGHAEGASGIVSLIKVLLMMKHGKIPIQAQFKTLNSNIPDLETDKMTISTSLQKQWSEDLRLALVNNFGASGSNAAVVVAPPPPRLSSSLTSLTDRANSTISKSALPFFISAASRASLSTYCNKLKTQIRKDSVTPESIPHLAFNLATKQNRQLQHVYCTTATSLINLQAQLGDFEKHTMTSQKPKPIVLLFGGQNGNAVPPAKHLYDTSLLFQTHLHQCDDVIQSLRLPSIFPAVLQGIQGDSDLVLRHAAMFSIQYSCGRAAIIQKSWGNDTGSMIAIEAPLTSTNTTPTKQLEIFHEKHPDIMLDIACYNGPNQYVVAGRTINIKLLELHLQDKIASGEKLSFKVLKDVHAYHSAMADSIVGECAKLSAEISFQNPSLPFESCHESLWTGPGSNIIARHTRNPVYFGRTISRIASRLGPCIFLEAGFGSPIINMTRNALSQAHPPAEHNFVAINGKDLVKSLADATVAMWKNGQQQVQFWPFHRSQRMSYESVAIPPYQFEKDRHWLDYIDPSAHKKSKLDERSTNMSEECPHCLKNINDFPYITKDKSQAKNIDTFVFKVDTRSKRYQELVGGHSVTGSSICPASMYMELSSHAVVLLHSPRVMTANSEITINALEIRAALGLDTQRLVKVILTKKTENSWNFGLSSTKNNEKPISHATGVISLREKNGSIVDEQDETNMWRRIANLLDEDTDDIEAVRGTMVYRMFGKMMRYSKIYRGLRHLAGRDSEGAGEVSMPKEDLDMMAKTPNDTISDPLILDNFMQVPGVFIHSIRESEDEGNGETSFVCTGIETVKPLNSIQGDGKYRVYTKIVRDNSKETVLDLFAFDKQSEKIIFSAKGIKFSRLPRNKLAKMLARANPGMNSKENSSGFSKATASIPAPKSSPQTIINDFTKGGKKYRANLVDILSGVQQILSISLDVPARMITKQATLYELGTDSLVNTEIQAKISEKFRIDIPTGAFERLTDVASLYDLISSRVGGDIVDTGSNNIEKEDPVSILETATNTSSDWNKTVFEILSQSLDVPIAEIEMGSNLDDLGADSLVATEIISKLNEAFSLDIQTTEFASIVDVASIFNLIPGTSDFDSVQTPMTTPSKSSRESSTPGSGSSLAPYTETYLIENQGTVSTKYNATSVHAAFKEIRHNFDIHAKTTHYLGYWDKVYPDQLKTVTAFIIQAFEKLGCPIRQFRQGEKLPSVHLTLDKYQREILRLWDILEEAGVVKRIGNKFACGPAARDYDNKAMSAKYLSAKLIADSSHYLPMNNIIGLLGPQLAGCLTGKVNPVSLLYGDEKGRSLLDDFNFTTPDVHAASKVLCDFISEIIRSRISEHEPLHILEVGAGTGGTTKHLIPFLQATGIPFTYTFTDLSKSLVARAMKTTFKDIKNMKFMKLNIEETPPEELLGRHHIVMSNNCVHTTRDLRYSLSNIHKLLRPNIGCVVLLEGTQKLAWLDLVWGLLDGWWLFDDGRRYALQSAWAWERDMQAAGFPHVDWSDGISRESRSFRVICGMLADTEDPCPAKTTSMLLHRANLASRNRNLFLAPGGFGSGAVFRGLQPSLVAVKNVSVYALDSPFTIIKPDPRHPPTLEELAAIYVTEIKRKQPEGPYLIGGYSIGGVVAYEIVRQLLEDDDEVEKLFIIDTACPTFSTSLPKALVDFLDSIMEVRATNAGEIQEKRRGTNDHYTLANQHLSRYQVSKLPGRKIPSAVLFLAREGLDKQNQIPRPEVLPEEQRIVNWLLDDRLDGGSLGWEELLGDVTVVPVEGNHFSMMKRSMISNWGAKLAEILSVT</sequence>
<feature type="active site" description="Proton donor; for dehydratase activity" evidence="6">
    <location>
        <position position="1590"/>
    </location>
</feature>
<dbReference type="CDD" id="cd02440">
    <property type="entry name" value="AdoMet_MTases"/>
    <property type="match status" value="1"/>
</dbReference>
<dbReference type="PROSITE" id="PS52019">
    <property type="entry name" value="PKS_MFAS_DH"/>
    <property type="match status" value="1"/>
</dbReference>
<dbReference type="InterPro" id="IPR001031">
    <property type="entry name" value="Thioesterase"/>
</dbReference>
<evidence type="ECO:0000256" key="2">
    <source>
        <dbReference type="ARBA" id="ARBA00022553"/>
    </source>
</evidence>
<keyword evidence="3" id="KW-0808">Transferase</keyword>
<keyword evidence="1" id="KW-0596">Phosphopantetheine</keyword>
<dbReference type="SMART" id="SM00825">
    <property type="entry name" value="PKS_KS"/>
    <property type="match status" value="1"/>
</dbReference>
<dbReference type="InterPro" id="IPR018201">
    <property type="entry name" value="Ketoacyl_synth_AS"/>
</dbReference>
<dbReference type="GO" id="GO:0004312">
    <property type="term" value="F:fatty acid synthase activity"/>
    <property type="evidence" value="ECO:0007669"/>
    <property type="project" value="TreeGrafter"/>
</dbReference>
<feature type="domain" description="Carrier" evidence="8">
    <location>
        <begin position="1837"/>
        <end position="1911"/>
    </location>
</feature>
<dbReference type="Pfam" id="PF08659">
    <property type="entry name" value="KR"/>
    <property type="match status" value="1"/>
</dbReference>
<dbReference type="Pfam" id="PF02801">
    <property type="entry name" value="Ketoacyl-synt_C"/>
    <property type="match status" value="1"/>
</dbReference>
<evidence type="ECO:0000256" key="1">
    <source>
        <dbReference type="ARBA" id="ARBA00022450"/>
    </source>
</evidence>
<dbReference type="GO" id="GO:0044550">
    <property type="term" value="P:secondary metabolite biosynthetic process"/>
    <property type="evidence" value="ECO:0007669"/>
    <property type="project" value="UniProtKB-ARBA"/>
</dbReference>
<gene>
    <name evidence="11" type="ORF">BPAE_0084g00130</name>
</gene>
<evidence type="ECO:0000259" key="10">
    <source>
        <dbReference type="PROSITE" id="PS52019"/>
    </source>
</evidence>
<dbReference type="Pfam" id="PF18558">
    <property type="entry name" value="HTH_51"/>
    <property type="match status" value="1"/>
</dbReference>
<dbReference type="PROSITE" id="PS00606">
    <property type="entry name" value="KS3_1"/>
    <property type="match status" value="1"/>
</dbReference>
<evidence type="ECO:0000313" key="12">
    <source>
        <dbReference type="Proteomes" id="UP000297910"/>
    </source>
</evidence>
<dbReference type="Gene3D" id="3.10.129.110">
    <property type="entry name" value="Polyketide synthase dehydratase"/>
    <property type="match status" value="1"/>
</dbReference>
<accession>A0A4Z1FKJ2</accession>
<feature type="active site" description="Proton acceptor; for dehydratase activity" evidence="6">
    <location>
        <position position="1405"/>
    </location>
</feature>
<dbReference type="InterPro" id="IPR029063">
    <property type="entry name" value="SAM-dependent_MTases_sf"/>
</dbReference>
<dbReference type="InterPro" id="IPR057326">
    <property type="entry name" value="KR_dom"/>
</dbReference>
<dbReference type="Gene3D" id="1.10.1200.10">
    <property type="entry name" value="ACP-like"/>
    <property type="match status" value="2"/>
</dbReference>
<evidence type="ECO:0000256" key="7">
    <source>
        <dbReference type="SAM" id="MobiDB-lite"/>
    </source>
</evidence>
<dbReference type="InterPro" id="IPR042104">
    <property type="entry name" value="PKS_dehydratase_sf"/>
</dbReference>
<reference evidence="11 12" key="1">
    <citation type="submission" date="2017-12" db="EMBL/GenBank/DDBJ databases">
        <title>Comparative genomics of Botrytis spp.</title>
        <authorList>
            <person name="Valero-Jimenez C.A."/>
            <person name="Tapia P."/>
            <person name="Veloso J."/>
            <person name="Silva-Moreno E."/>
            <person name="Staats M."/>
            <person name="Valdes J.H."/>
            <person name="Van Kan J.A.L."/>
        </authorList>
    </citation>
    <scope>NUCLEOTIDE SEQUENCE [LARGE SCALE GENOMIC DNA]</scope>
    <source>
        <strain evidence="11 12">Bp0003</strain>
    </source>
</reference>
<dbReference type="SMART" id="SM00827">
    <property type="entry name" value="PKS_AT"/>
    <property type="match status" value="1"/>
</dbReference>
<dbReference type="InterPro" id="IPR036736">
    <property type="entry name" value="ACP-like_sf"/>
</dbReference>
<dbReference type="SUPFAM" id="SSF52151">
    <property type="entry name" value="FabD/lysophospholipase-like"/>
    <property type="match status" value="1"/>
</dbReference>
<dbReference type="InterPro" id="IPR016039">
    <property type="entry name" value="Thiolase-like"/>
</dbReference>
<dbReference type="Pfam" id="PF00550">
    <property type="entry name" value="PP-binding"/>
    <property type="match status" value="2"/>
</dbReference>
<dbReference type="InterPro" id="IPR009081">
    <property type="entry name" value="PP-bd_ACP"/>
</dbReference>
<keyword evidence="4" id="KW-0511">Multifunctional enzyme</keyword>
<dbReference type="PROSITE" id="PS50075">
    <property type="entry name" value="CARRIER"/>
    <property type="match status" value="2"/>
</dbReference>
<dbReference type="InterPro" id="IPR036291">
    <property type="entry name" value="NAD(P)-bd_dom_sf"/>
</dbReference>
<dbReference type="InterPro" id="IPR016035">
    <property type="entry name" value="Acyl_Trfase/lysoPLipase"/>
</dbReference>
<feature type="region of interest" description="N-terminal hotdog fold" evidence="6">
    <location>
        <begin position="1372"/>
        <end position="1500"/>
    </location>
</feature>
<dbReference type="InterPro" id="IPR013217">
    <property type="entry name" value="Methyltransf_12"/>
</dbReference>
<evidence type="ECO:0000256" key="3">
    <source>
        <dbReference type="ARBA" id="ARBA00022679"/>
    </source>
</evidence>
<evidence type="ECO:0000259" key="9">
    <source>
        <dbReference type="PROSITE" id="PS52004"/>
    </source>
</evidence>
<dbReference type="SUPFAM" id="SSF51735">
    <property type="entry name" value="NAD(P)-binding Rossmann-fold domains"/>
    <property type="match status" value="2"/>
</dbReference>
<dbReference type="GO" id="GO:0006633">
    <property type="term" value="P:fatty acid biosynthetic process"/>
    <property type="evidence" value="ECO:0007669"/>
    <property type="project" value="InterPro"/>
</dbReference>
<dbReference type="InterPro" id="IPR041068">
    <property type="entry name" value="HTH_51"/>
</dbReference>
<keyword evidence="2" id="KW-0597">Phosphoprotein</keyword>
<dbReference type="Pfam" id="PF00109">
    <property type="entry name" value="ketoacyl-synt"/>
    <property type="match status" value="1"/>
</dbReference>
<dbReference type="Gene3D" id="3.40.50.150">
    <property type="entry name" value="Vaccinia Virus protein VP39"/>
    <property type="match status" value="1"/>
</dbReference>
<dbReference type="PANTHER" id="PTHR43775:SF21">
    <property type="entry name" value="NON-REDUCING POLYKETIDE SYNTHASE AUSA-RELATED"/>
    <property type="match status" value="1"/>
</dbReference>
<evidence type="ECO:0000256" key="5">
    <source>
        <dbReference type="ARBA" id="ARBA00023315"/>
    </source>
</evidence>
<feature type="domain" description="Carrier" evidence="8">
    <location>
        <begin position="1734"/>
        <end position="1808"/>
    </location>
</feature>